<evidence type="ECO:0000256" key="5">
    <source>
        <dbReference type="ARBA" id="ARBA00019072"/>
    </source>
</evidence>
<feature type="compositionally biased region" description="Basic residues" evidence="13">
    <location>
        <begin position="459"/>
        <end position="473"/>
    </location>
</feature>
<evidence type="ECO:0000256" key="8">
    <source>
        <dbReference type="ARBA" id="ARBA00022830"/>
    </source>
</evidence>
<evidence type="ECO:0000256" key="7">
    <source>
        <dbReference type="ARBA" id="ARBA00022632"/>
    </source>
</evidence>
<evidence type="ECO:0000256" key="1">
    <source>
        <dbReference type="ARBA" id="ARBA00003756"/>
    </source>
</evidence>
<protein>
    <recommendedName>
        <fullName evidence="5">Protein DP71L</fullName>
    </recommendedName>
    <alternativeName>
        <fullName evidence="12">MyD116 homolog</fullName>
    </alternativeName>
</protein>
<organism evidence="15 16">
    <name type="scientific">Mya arenaria</name>
    <name type="common">Soft-shell clam</name>
    <dbReference type="NCBI Taxonomy" id="6604"/>
    <lineage>
        <taxon>Eukaryota</taxon>
        <taxon>Metazoa</taxon>
        <taxon>Spiralia</taxon>
        <taxon>Lophotrochozoa</taxon>
        <taxon>Mollusca</taxon>
        <taxon>Bivalvia</taxon>
        <taxon>Autobranchia</taxon>
        <taxon>Heteroconchia</taxon>
        <taxon>Euheterodonta</taxon>
        <taxon>Imparidentia</taxon>
        <taxon>Neoheterodontei</taxon>
        <taxon>Myida</taxon>
        <taxon>Myoidea</taxon>
        <taxon>Myidae</taxon>
        <taxon>Mya</taxon>
    </lineage>
</organism>
<dbReference type="EMBL" id="CP111015">
    <property type="protein sequence ID" value="WAR01772.1"/>
    <property type="molecule type" value="Genomic_DNA"/>
</dbReference>
<proteinExistence type="inferred from homology"/>
<feature type="domain" description="Protein phosphatase 1 regulatory subunit 15A/B C-terminal" evidence="14">
    <location>
        <begin position="612"/>
        <end position="670"/>
    </location>
</feature>
<evidence type="ECO:0000256" key="10">
    <source>
        <dbReference type="ARBA" id="ARBA00023258"/>
    </source>
</evidence>
<evidence type="ECO:0000313" key="15">
    <source>
        <dbReference type="EMBL" id="WAR01772.1"/>
    </source>
</evidence>
<accession>A0ABY7DYA8</accession>
<dbReference type="Pfam" id="PF10488">
    <property type="entry name" value="PP1c_bdg"/>
    <property type="match status" value="1"/>
</dbReference>
<dbReference type="InterPro" id="IPR051254">
    <property type="entry name" value="PPP1R15"/>
</dbReference>
<gene>
    <name evidence="15" type="ORF">MAR_008330</name>
</gene>
<name>A0ABY7DYA8_MYAAR</name>
<evidence type="ECO:0000259" key="14">
    <source>
        <dbReference type="Pfam" id="PF10488"/>
    </source>
</evidence>
<keyword evidence="6" id="KW-0945">Host-virus interaction</keyword>
<keyword evidence="10" id="KW-0922">Interferon antiviral system evasion</keyword>
<dbReference type="InterPro" id="IPR019523">
    <property type="entry name" value="Prot_Pase1_reg-su15A/B_C"/>
</dbReference>
<evidence type="ECO:0000256" key="9">
    <source>
        <dbReference type="ARBA" id="ARBA00022921"/>
    </source>
</evidence>
<comment type="similarity">
    <text evidence="2">Belongs to the asfivirus DP71L family.</text>
</comment>
<feature type="compositionally biased region" description="Polar residues" evidence="13">
    <location>
        <begin position="475"/>
        <end position="484"/>
    </location>
</feature>
<dbReference type="PANTHER" id="PTHR16489">
    <property type="entry name" value="GH11727P"/>
    <property type="match status" value="1"/>
</dbReference>
<evidence type="ECO:0000256" key="3">
    <source>
        <dbReference type="ARBA" id="ARBA00010161"/>
    </source>
</evidence>
<comment type="function">
    <text evidence="1">Interacts with the host phosphatase PP1 catalytic subunit (PPP1CB) and recruits it to dephosphorylate EIF2S1/eIF2alpha and therefore restores the host translation that has been shut-down by the host. Also inhibits the EIF2S1/eIF2alpha-ATF4-DDIT3/CHOP pathway.</text>
</comment>
<sequence>MNRDVKNQTRRSYSFDKNRNIPSLLRLDSTGEISSENRIKTVSRVNSVCNKTSVDNRDTACIQNINRKMTSCIQSASNYLGNFYPPQSVSNSLMTNNNKTNLFGYLADMFGLKPSTSCCSDIMRNMDMLNQNVPSESLANKSQCTPSSSCQSIFGAIHSRFISPKDIYNSNMTLSTGQKYIPPHKRTGTMFSNGNQVTKTPYNARLLEKSRQCHIAVNPNMPKIVLHQTPHERPDPPVMQQEPHAGENHSPKTQLQVEPLIHNAKTTCTPKIDGENRSPSPTLDVRLHDENKKTDWFDFPCVQAPLIPEQTEQSRNVECPKSECNSDSEPHVHSWFSVENDNEVKKVSSANSSQVETAENSAKALIHDDEKCIDSKKDVKNVPICMNVKWALIGDNALQKPPQAVGTPQKRSQSCKILKQEDTTPEVSESECATVKTHCEKLEKLAICDRIAVLYNRQSGKKSRPSKKKRTRQKAQQNQTNKSTLKPGRAIHPSSPVSFTLSVKPEICVNLHAFQFICDSDDSVSDWSDTDSDFDENFSSLEDDELGLRCNDIGSLGIIKISCDIPNGPEKESPEASTFSALDAINKSWQQCVANVPTPVHIDKKVHFAEKKQLATVHPIIAWSHAYAAARKGPWEEFARDRARFQRRVQESAKFLDPILAQSHRDKIFTGRFCTSN</sequence>
<evidence type="ECO:0000256" key="13">
    <source>
        <dbReference type="SAM" id="MobiDB-lite"/>
    </source>
</evidence>
<evidence type="ECO:0000256" key="11">
    <source>
        <dbReference type="ARBA" id="ARBA00023280"/>
    </source>
</evidence>
<keyword evidence="7" id="KW-1090">Inhibition of host innate immune response by virus</keyword>
<keyword evidence="16" id="KW-1185">Reference proteome</keyword>
<evidence type="ECO:0000256" key="6">
    <source>
        <dbReference type="ARBA" id="ARBA00022581"/>
    </source>
</evidence>
<comment type="subunit">
    <text evidence="4">Interacts (via C-terminus) with host PPP1CB.</text>
</comment>
<keyword evidence="8" id="KW-1114">Inhibition of host interferon signaling pathway by virus</keyword>
<comment type="similarity">
    <text evidence="3">Belongs to the PPP1R15 family.</text>
</comment>
<evidence type="ECO:0000256" key="12">
    <source>
        <dbReference type="ARBA" id="ARBA00031298"/>
    </source>
</evidence>
<feature type="region of interest" description="Disordered" evidence="13">
    <location>
        <begin position="458"/>
        <end position="494"/>
    </location>
</feature>
<feature type="region of interest" description="Disordered" evidence="13">
    <location>
        <begin position="231"/>
        <end position="250"/>
    </location>
</feature>
<evidence type="ECO:0000256" key="4">
    <source>
        <dbReference type="ARBA" id="ARBA00011204"/>
    </source>
</evidence>
<dbReference type="PANTHER" id="PTHR16489:SF12">
    <property type="entry name" value="GH11727P"/>
    <property type="match status" value="1"/>
</dbReference>
<keyword evidence="9" id="KW-0426">Late protein</keyword>
<keyword evidence="11" id="KW-0899">Viral immunoevasion</keyword>
<reference evidence="15" key="1">
    <citation type="submission" date="2022-11" db="EMBL/GenBank/DDBJ databases">
        <title>Centuries of genome instability and evolution in soft-shell clam transmissible cancer (bioRxiv).</title>
        <authorList>
            <person name="Hart S.F.M."/>
            <person name="Yonemitsu M.A."/>
            <person name="Giersch R.M."/>
            <person name="Beal B.F."/>
            <person name="Arriagada G."/>
            <person name="Davis B.W."/>
            <person name="Ostrander E.A."/>
            <person name="Goff S.P."/>
            <person name="Metzger M.J."/>
        </authorList>
    </citation>
    <scope>NUCLEOTIDE SEQUENCE</scope>
    <source>
        <strain evidence="15">MELC-2E11</strain>
        <tissue evidence="15">Siphon/mantle</tissue>
    </source>
</reference>
<evidence type="ECO:0000313" key="16">
    <source>
        <dbReference type="Proteomes" id="UP001164746"/>
    </source>
</evidence>
<evidence type="ECO:0000256" key="2">
    <source>
        <dbReference type="ARBA" id="ARBA00007512"/>
    </source>
</evidence>
<dbReference type="Proteomes" id="UP001164746">
    <property type="component" value="Chromosome 4"/>
</dbReference>